<protein>
    <submittedName>
        <fullName evidence="1">Uncharacterized protein</fullName>
    </submittedName>
</protein>
<reference evidence="1 2" key="1">
    <citation type="journal article" date="2023" name="ACS Omega">
        <title>Identification of the Neoaspergillic Acid Biosynthesis Gene Cluster by Establishing an In Vitro CRISPR-Ribonucleoprotein Genetic System in Aspergillus melleus.</title>
        <authorList>
            <person name="Yuan B."/>
            <person name="Grau M.F."/>
            <person name="Murata R.M."/>
            <person name="Torok T."/>
            <person name="Venkateswaran K."/>
            <person name="Stajich J.E."/>
            <person name="Wang C.C.C."/>
        </authorList>
    </citation>
    <scope>NUCLEOTIDE SEQUENCE [LARGE SCALE GENOMIC DNA]</scope>
    <source>
        <strain evidence="1 2">IMV 1140</strain>
    </source>
</reference>
<accession>A0ACC3BF60</accession>
<proteinExistence type="predicted"/>
<organism evidence="1 2">
    <name type="scientific">Aspergillus melleus</name>
    <dbReference type="NCBI Taxonomy" id="138277"/>
    <lineage>
        <taxon>Eukaryota</taxon>
        <taxon>Fungi</taxon>
        <taxon>Dikarya</taxon>
        <taxon>Ascomycota</taxon>
        <taxon>Pezizomycotina</taxon>
        <taxon>Eurotiomycetes</taxon>
        <taxon>Eurotiomycetidae</taxon>
        <taxon>Eurotiales</taxon>
        <taxon>Aspergillaceae</taxon>
        <taxon>Aspergillus</taxon>
        <taxon>Aspergillus subgen. Circumdati</taxon>
    </lineage>
</organism>
<evidence type="ECO:0000313" key="2">
    <source>
        <dbReference type="Proteomes" id="UP001177260"/>
    </source>
</evidence>
<gene>
    <name evidence="1" type="ORF">N8T08_006569</name>
</gene>
<name>A0ACC3BF60_9EURO</name>
<evidence type="ECO:0000313" key="1">
    <source>
        <dbReference type="EMBL" id="KAK1149346.1"/>
    </source>
</evidence>
<dbReference type="EMBL" id="JAOPJF010000004">
    <property type="protein sequence ID" value="KAK1149346.1"/>
    <property type="molecule type" value="Genomic_DNA"/>
</dbReference>
<comment type="caution">
    <text evidence="1">The sequence shown here is derived from an EMBL/GenBank/DDBJ whole genome shotgun (WGS) entry which is preliminary data.</text>
</comment>
<sequence length="1760" mass="197496">MDGSTAASTTDCSIQEQKSTSNHDDPWPLTYRLEDMLRRDVDSGFPPRKLGVTWSNLTVKAKSAESAVNENIFTQFDVIGQVKRRHRKLPPKEILVESHGCVKPGEMLLVLGRPGSGCTTLLKMLANRRVGYEEIEGDIWYGNMRHDEASHYKGQIIMNTEEEIFFPTLTVGQTLDFATKLKVPQQLPTTVRNAENYRVEMKEFLLESLGISHTKETKVGDPYIRGVSGGERKRVSILECLASSASIYCWDNSTRGLDASSALDWAKAMRAMADVYGKSMIVTLYQAGNDIFQLFDKVLVLDEGKQIYYGPANQAQKFMEDLGFILDEGAKVGDFLTGVTVPTERQIRPGYESVFPRDAETILRVYNNSSLRAQMATEYQYPTSESAQKDTDNFKNAVSTERHRPGSVHTAGFTTQVRACVVRQYQVLLGDKKTLAMKQGSTLIQALVAGSLYYQATGDSTGLFLKGGAMFWSILYNSMSAMSEVVDSFSGRLMVIKHGDFAFHHPAAFCVGQITADIPISLVQVTIWSLIVYFMVGLQMSASGFFTYWVVLFASIMSGTALFRAVGATFRTFDSASKISGYVVTVMAMYAGYQIQYSQMHPWLGWLYWLNPVAYAFDSLMSNEFHDKTIPCAGVNLIPRGEPYSNVDSAHQSCAGVRGAEPRSNVVLGTQYLSALSYSQGHLWRNFGILWAWWAFYVTITILATIRWRDGSASGASLLVPREKLTHHRRSHNVDEESQAHTSLNNQPTSESTTPPSTEKEADGAQLVRNTSVFTWKNLTYTVNTPTGPRVLLENVSGWVKPGTLGALMGASGAGKTTLLDVLAQRKTEGTIEGSIMVDGRPLSLSFQRSAGYCEQLDVHEPYATVREALEFSALLRQPSHTPRAEKLQYVDVILDLLDLHSIADTLVGNSTIGGLNVEQRKRVTIGVELVAKPSILVFLDEPTSGLDGQAAFNTIRFLRRLADHGQAILVTIHQPSAQLFYQFDTLLLLARGGKTVYFGDIGPKAQTIKDYFGRHGAPCPAESNPADHVIDVVSGRLSSTDWHHIWLQSPEFRRSTTELDTIIKESASREPGARDDGQEYAMPLWDQTKIVLHRMNVSLFRNTNYVNNKIYLHVGLALFNGFSYWMIGNSVNDLQLRIFTIFVFMYVAPGVVNQLQPLFIERRDIYDTREKKSRMYSWKAFVTGLIVSEFPYLCVCGVLYFVCWYYTVGFPAETNKAGASFLVVLLYEFFYTGMGQFIAAYSPNAVFASLVNPLVVGILVSFCGILVPYGQIVPFWRYWMYYLNPTNYLVGSLLTFSIFDIDVQCTETEYAVFDPPSNATCGEYLAGFLKESDANLVNPEATQGCRVCSYTRGSGYLETLNLKDFYYGWRDVGIFVIFVFSSYAYRGRRAYTLFLQVYQFILWKQCYALVQTRGFPEQFENIVRDLWALRLETYSDKIKEIPEEDDQPQLFSSQPNTDVESEPEDFKPKSNWPRLIDTVGLCYLAALLMRIPVSICGMHRMILRGEVPYMRVVKDIPREMRDKLPPEYLSIIETSTINWNAWAQAQKQFDRHENSGGKLGKGNEIQVKEDKVFDMTPSQLDEYMDWYENSWLDISKAKNPLADLFPMNAGAGENQPTTPLATAAAPAGPAPAIPAEEDENEAMSTMVQTVTSKLKSRRVIADGEAHVPRPGTSYPRCRMESNLPEAARPFYETAAKVVGVPLTTLTRAVYQAETRISRWLEDQRRIQYFVDQSEMDVVDDDNSDAAEEIDDHSMADLES</sequence>
<dbReference type="Proteomes" id="UP001177260">
    <property type="component" value="Unassembled WGS sequence"/>
</dbReference>
<keyword evidence="2" id="KW-1185">Reference proteome</keyword>